<keyword evidence="2" id="KW-1185">Reference proteome</keyword>
<protein>
    <submittedName>
        <fullName evidence="1">Uncharacterized protein</fullName>
    </submittedName>
</protein>
<dbReference type="AlphaFoldDB" id="A0A1H1TIA5"/>
<dbReference type="EMBL" id="LT629774">
    <property type="protein sequence ID" value="SDS59269.1"/>
    <property type="molecule type" value="Genomic_DNA"/>
</dbReference>
<organism evidence="1 2">
    <name type="scientific">Winogradskyella sediminis</name>
    <dbReference type="NCBI Taxonomy" id="1382466"/>
    <lineage>
        <taxon>Bacteria</taxon>
        <taxon>Pseudomonadati</taxon>
        <taxon>Bacteroidota</taxon>
        <taxon>Flavobacteriia</taxon>
        <taxon>Flavobacteriales</taxon>
        <taxon>Flavobacteriaceae</taxon>
        <taxon>Winogradskyella</taxon>
    </lineage>
</organism>
<dbReference type="Proteomes" id="UP000198963">
    <property type="component" value="Chromosome I"/>
</dbReference>
<gene>
    <name evidence="1" type="ORF">SAMN04489797_1942</name>
</gene>
<accession>A0A1H1TIA5</accession>
<sequence length="80" mass="9519">MFGFSDFKNFASRHQFPNDCEQIDRMSYMLFKHFNQDSVAIKKARILNDIAYNAFVENHKDLNLSIGNKLLYNRMPIRTQ</sequence>
<evidence type="ECO:0000313" key="1">
    <source>
        <dbReference type="EMBL" id="SDS59269.1"/>
    </source>
</evidence>
<reference evidence="1 2" key="1">
    <citation type="submission" date="2016-10" db="EMBL/GenBank/DDBJ databases">
        <authorList>
            <person name="Varghese N."/>
            <person name="Submissions S."/>
        </authorList>
    </citation>
    <scope>NUCLEOTIDE SEQUENCE [LARGE SCALE GENOMIC DNA]</scope>
    <source>
        <strain evidence="1 2">RHA_55</strain>
    </source>
</reference>
<name>A0A1H1TIA5_9FLAO</name>
<proteinExistence type="predicted"/>
<dbReference type="RefSeq" id="WP_092446515.1">
    <property type="nucleotide sequence ID" value="NZ_LT629774.1"/>
</dbReference>
<evidence type="ECO:0000313" key="2">
    <source>
        <dbReference type="Proteomes" id="UP000198963"/>
    </source>
</evidence>